<keyword evidence="3" id="KW-1185">Reference proteome</keyword>
<dbReference type="InterPro" id="IPR050627">
    <property type="entry name" value="Nitroreductase/BluB"/>
</dbReference>
<gene>
    <name evidence="2" type="ORF">AELLOGFF_02833</name>
</gene>
<reference evidence="2 3" key="1">
    <citation type="submission" date="2019-11" db="EMBL/GenBank/DDBJ databases">
        <authorList>
            <person name="Holert J."/>
        </authorList>
    </citation>
    <scope>NUCLEOTIDE SEQUENCE [LARGE SCALE GENOMIC DNA]</scope>
    <source>
        <strain evidence="2">BC8_1</strain>
    </source>
</reference>
<dbReference type="PANTHER" id="PTHR23026">
    <property type="entry name" value="NADPH NITROREDUCTASE"/>
    <property type="match status" value="1"/>
</dbReference>
<dbReference type="EMBL" id="CACSIP010000004">
    <property type="protein sequence ID" value="CAA0094183.1"/>
    <property type="molecule type" value="Genomic_DNA"/>
</dbReference>
<dbReference type="InterPro" id="IPR000415">
    <property type="entry name" value="Nitroreductase-like"/>
</dbReference>
<organism evidence="2 3">
    <name type="scientific">Mycolicibacterium vanbaalenii</name>
    <name type="common">Mycobacterium vanbaalenii</name>
    <dbReference type="NCBI Taxonomy" id="110539"/>
    <lineage>
        <taxon>Bacteria</taxon>
        <taxon>Bacillati</taxon>
        <taxon>Actinomycetota</taxon>
        <taxon>Actinomycetes</taxon>
        <taxon>Mycobacteriales</taxon>
        <taxon>Mycobacteriaceae</taxon>
        <taxon>Mycolicibacterium</taxon>
    </lineage>
</organism>
<evidence type="ECO:0000313" key="3">
    <source>
        <dbReference type="Proteomes" id="UP000430146"/>
    </source>
</evidence>
<evidence type="ECO:0000256" key="1">
    <source>
        <dbReference type="SAM" id="MobiDB-lite"/>
    </source>
</evidence>
<dbReference type="Gene3D" id="3.40.109.10">
    <property type="entry name" value="NADH Oxidase"/>
    <property type="match status" value="1"/>
</dbReference>
<name>A0A5S9NU82_MYCVN</name>
<dbReference type="RefSeq" id="WP_159229166.1">
    <property type="nucleotide sequence ID" value="NZ_CACSIP010000004.1"/>
</dbReference>
<dbReference type="NCBIfam" id="NF047509">
    <property type="entry name" value="Rv3131_FMN_oxido"/>
    <property type="match status" value="1"/>
</dbReference>
<dbReference type="AlphaFoldDB" id="A0A5S9NU82"/>
<dbReference type="GO" id="GO:0016491">
    <property type="term" value="F:oxidoreductase activity"/>
    <property type="evidence" value="ECO:0007669"/>
    <property type="project" value="InterPro"/>
</dbReference>
<dbReference type="SUPFAM" id="SSF55469">
    <property type="entry name" value="FMN-dependent nitroreductase-like"/>
    <property type="match status" value="2"/>
</dbReference>
<feature type="region of interest" description="Disordered" evidence="1">
    <location>
        <begin position="307"/>
        <end position="335"/>
    </location>
</feature>
<dbReference type="OrthoDB" id="8156917at2"/>
<evidence type="ECO:0000313" key="2">
    <source>
        <dbReference type="EMBL" id="CAA0094183.1"/>
    </source>
</evidence>
<dbReference type="Proteomes" id="UP000430146">
    <property type="component" value="Unassembled WGS sequence"/>
</dbReference>
<sequence>MAAQFPDADTIRAALTLATRAPSVHNSQPWLWRVGPHSLHLYADRSLHLEHTDPDRRELLLSCGAALHHGTVALAAMGWHATIHRLPNPDEPDHLAAISLHRHTAGETDIALAAAISKRRTDRRNFSSQPVALGDIAWMGARVARMGVSLRRVETTTDFKAILTQAMWQHALDSGYADELTMWSGRHAAAVGVPARNVPETDPAAAVPARVFAGPALSQPPCAPPAYDNGVLLALGTSTDDDMSRLRAGEATSSALLTATARGLATCLVSEVLEVAETRTMVRSEIFDDRYDPQMLMRVGWAPVDADPLPATPRRPINERLTRLDGSPFDGPEDE</sequence>
<proteinExistence type="predicted"/>
<dbReference type="PANTHER" id="PTHR23026:SF123">
    <property type="entry name" value="NAD(P)H NITROREDUCTASE RV3131-RELATED"/>
    <property type="match status" value="1"/>
</dbReference>
<accession>A0A5S9NU82</accession>
<protein>
    <submittedName>
        <fullName evidence="2">NAD(P)H nitroreductase</fullName>
    </submittedName>
</protein>